<keyword evidence="1" id="KW-0472">Membrane</keyword>
<keyword evidence="3" id="KW-1185">Reference proteome</keyword>
<reference evidence="2 3" key="1">
    <citation type="journal article" date="2015" name="Genome Announc.">
        <title>Expanding the biotechnology potential of lactobacilli through comparative genomics of 213 strains and associated genera.</title>
        <authorList>
            <person name="Sun Z."/>
            <person name="Harris H.M."/>
            <person name="McCann A."/>
            <person name="Guo C."/>
            <person name="Argimon S."/>
            <person name="Zhang W."/>
            <person name="Yang X."/>
            <person name="Jeffery I.B."/>
            <person name="Cooney J.C."/>
            <person name="Kagawa T.F."/>
            <person name="Liu W."/>
            <person name="Song Y."/>
            <person name="Salvetti E."/>
            <person name="Wrobel A."/>
            <person name="Rasinkangas P."/>
            <person name="Parkhill J."/>
            <person name="Rea M.C."/>
            <person name="O'Sullivan O."/>
            <person name="Ritari J."/>
            <person name="Douillard F.P."/>
            <person name="Paul Ross R."/>
            <person name="Yang R."/>
            <person name="Briner A.E."/>
            <person name="Felis G.E."/>
            <person name="de Vos W.M."/>
            <person name="Barrangou R."/>
            <person name="Klaenhammer T.R."/>
            <person name="Caufield P.W."/>
            <person name="Cui Y."/>
            <person name="Zhang H."/>
            <person name="O'Toole P.W."/>
        </authorList>
    </citation>
    <scope>NUCLEOTIDE SEQUENCE [LARGE SCALE GENOMIC DNA]</scope>
    <source>
        <strain evidence="2 3">DSM 16634</strain>
    </source>
</reference>
<feature type="transmembrane region" description="Helical" evidence="1">
    <location>
        <begin position="12"/>
        <end position="31"/>
    </location>
</feature>
<dbReference type="Proteomes" id="UP000051324">
    <property type="component" value="Unassembled WGS sequence"/>
</dbReference>
<feature type="transmembrane region" description="Helical" evidence="1">
    <location>
        <begin position="341"/>
        <end position="362"/>
    </location>
</feature>
<feature type="transmembrane region" description="Helical" evidence="1">
    <location>
        <begin position="162"/>
        <end position="181"/>
    </location>
</feature>
<feature type="transmembrane region" description="Helical" evidence="1">
    <location>
        <begin position="234"/>
        <end position="252"/>
    </location>
</feature>
<organism evidence="2 3">
    <name type="scientific">Ligilactobacillus apodemi DSM 16634 = JCM 16172</name>
    <dbReference type="NCBI Taxonomy" id="1423724"/>
    <lineage>
        <taxon>Bacteria</taxon>
        <taxon>Bacillati</taxon>
        <taxon>Bacillota</taxon>
        <taxon>Bacilli</taxon>
        <taxon>Lactobacillales</taxon>
        <taxon>Lactobacillaceae</taxon>
        <taxon>Ligilactobacillus</taxon>
    </lineage>
</organism>
<accession>A0A0R1U2C3</accession>
<feature type="transmembrane region" description="Helical" evidence="1">
    <location>
        <begin position="43"/>
        <end position="63"/>
    </location>
</feature>
<feature type="transmembrane region" description="Helical" evidence="1">
    <location>
        <begin position="70"/>
        <end position="87"/>
    </location>
</feature>
<dbReference type="STRING" id="1423724.FC32_GL000034"/>
<name>A0A0R1U2C3_9LACO</name>
<sequence>MLEKINWQRDNLGNYLYMYSLTLYLIVNFAAGTTLSKTLGLGTMVVLLRLSQLATLIVFLKIIFLDKHKFNTLLAFIAGAGFLLVACKQARELEPLFMFVFMVGAYNINFKEILDKYILVILTMFLLTYVATLIGLVPNNVIWRANGGPIRAGLGLSTSSDMAAHSFYLMLAYALVHNFSLKRQQIGFLGLIAVLIFALTNSRLDGILMALLLLCLYFRRQVFQFMRFIGKKGVTLFVVLYALGDLALTYCFDVNNRFYALLDTFLSHRLLFGKIAFEKYPLRFLGQYIYQNGNGDPRGYVKYYFIDSAFVQAWIMFGILFFIFMMCVLCFLIFKAYKHMYYGLILAVILIVISMAINHHFWNISYNVILLATLAKMPRYESD</sequence>
<proteinExistence type="predicted"/>
<protein>
    <recommendedName>
        <fullName evidence="4">Polysaccharide polymerase</fullName>
    </recommendedName>
</protein>
<evidence type="ECO:0000313" key="2">
    <source>
        <dbReference type="EMBL" id="KRL87472.1"/>
    </source>
</evidence>
<dbReference type="PATRIC" id="fig|1423724.4.peg.35"/>
<dbReference type="RefSeq" id="WP_025087180.1">
    <property type="nucleotide sequence ID" value="NZ_AZFT01000001.1"/>
</dbReference>
<gene>
    <name evidence="2" type="ORF">FC32_GL000034</name>
</gene>
<keyword evidence="1" id="KW-1133">Transmembrane helix</keyword>
<evidence type="ECO:0008006" key="4">
    <source>
        <dbReference type="Google" id="ProtNLM"/>
    </source>
</evidence>
<feature type="transmembrane region" description="Helical" evidence="1">
    <location>
        <begin position="313"/>
        <end position="334"/>
    </location>
</feature>
<feature type="transmembrane region" description="Helical" evidence="1">
    <location>
        <begin position="188"/>
        <end position="214"/>
    </location>
</feature>
<evidence type="ECO:0000256" key="1">
    <source>
        <dbReference type="SAM" id="Phobius"/>
    </source>
</evidence>
<dbReference type="eggNOG" id="ENOG5032W9S">
    <property type="taxonomic scope" value="Bacteria"/>
</dbReference>
<comment type="caution">
    <text evidence="2">The sequence shown here is derived from an EMBL/GenBank/DDBJ whole genome shotgun (WGS) entry which is preliminary data.</text>
</comment>
<dbReference type="EMBL" id="AZFT01000001">
    <property type="protein sequence ID" value="KRL87472.1"/>
    <property type="molecule type" value="Genomic_DNA"/>
</dbReference>
<evidence type="ECO:0000313" key="3">
    <source>
        <dbReference type="Proteomes" id="UP000051324"/>
    </source>
</evidence>
<dbReference type="OrthoDB" id="2085113at2"/>
<feature type="transmembrane region" description="Helical" evidence="1">
    <location>
        <begin position="117"/>
        <end position="142"/>
    </location>
</feature>
<dbReference type="AlphaFoldDB" id="A0A0R1U2C3"/>
<keyword evidence="1" id="KW-0812">Transmembrane</keyword>